<organism evidence="1">
    <name type="scientific">Rhizophora mucronata</name>
    <name type="common">Asiatic mangrove</name>
    <dbReference type="NCBI Taxonomy" id="61149"/>
    <lineage>
        <taxon>Eukaryota</taxon>
        <taxon>Viridiplantae</taxon>
        <taxon>Streptophyta</taxon>
        <taxon>Embryophyta</taxon>
        <taxon>Tracheophyta</taxon>
        <taxon>Spermatophyta</taxon>
        <taxon>Magnoliopsida</taxon>
        <taxon>eudicotyledons</taxon>
        <taxon>Gunneridae</taxon>
        <taxon>Pentapetalae</taxon>
        <taxon>rosids</taxon>
        <taxon>fabids</taxon>
        <taxon>Malpighiales</taxon>
        <taxon>Rhizophoraceae</taxon>
        <taxon>Rhizophora</taxon>
    </lineage>
</organism>
<protein>
    <submittedName>
        <fullName evidence="1">Uncharacterized protein</fullName>
    </submittedName>
</protein>
<reference evidence="1" key="1">
    <citation type="submission" date="2018-02" db="EMBL/GenBank/DDBJ databases">
        <title>Rhizophora mucronata_Transcriptome.</title>
        <authorList>
            <person name="Meera S.P."/>
            <person name="Sreeshan A."/>
            <person name="Augustine A."/>
        </authorList>
    </citation>
    <scope>NUCLEOTIDE SEQUENCE</scope>
    <source>
        <tissue evidence="1">Leaf</tissue>
    </source>
</reference>
<accession>A0A2P2ILA7</accession>
<name>A0A2P2ILA7_RHIMU</name>
<proteinExistence type="predicted"/>
<dbReference type="EMBL" id="GGEC01001526">
    <property type="protein sequence ID" value="MBW82009.1"/>
    <property type="molecule type" value="Transcribed_RNA"/>
</dbReference>
<evidence type="ECO:0000313" key="1">
    <source>
        <dbReference type="EMBL" id="MBW82009.1"/>
    </source>
</evidence>
<dbReference type="AlphaFoldDB" id="A0A2P2ILA7"/>
<sequence length="36" mass="4133">MNAAHRHNQIPFQPFGRRKNWSVNTFPVAGDVQSSH</sequence>